<dbReference type="NCBIfam" id="TIGR00250">
    <property type="entry name" value="RNAse_H_YqgF"/>
    <property type="match status" value="1"/>
</dbReference>
<dbReference type="AlphaFoldDB" id="A0A9Q7AAL1"/>
<reference evidence="8" key="1">
    <citation type="submission" date="2021-04" db="EMBL/GenBank/DDBJ databases">
        <title>A novel Synergistetes isolate from a pyrite-forming mixed culture.</title>
        <authorList>
            <person name="Bunk B."/>
            <person name="Sproer C."/>
            <person name="Spring S."/>
            <person name="Pester M."/>
        </authorList>
    </citation>
    <scope>NUCLEOTIDE SEQUENCE [LARGE SCALE GENOMIC DNA]</scope>
    <source>
        <strain evidence="8">J.5.4.2-T.3.5.2</strain>
    </source>
</reference>
<dbReference type="Gene3D" id="3.30.420.140">
    <property type="entry name" value="YqgF/RNase H-like domain"/>
    <property type="match status" value="1"/>
</dbReference>
<keyword evidence="8" id="KW-1185">Reference proteome</keyword>
<evidence type="ECO:0000313" key="8">
    <source>
        <dbReference type="Proteomes" id="UP000671879"/>
    </source>
</evidence>
<organism evidence="7 8">
    <name type="scientific">Aminithiophilus ramosus</name>
    <dbReference type="NCBI Taxonomy" id="3029084"/>
    <lineage>
        <taxon>Bacteria</taxon>
        <taxon>Thermotogati</taxon>
        <taxon>Synergistota</taxon>
        <taxon>Synergistia</taxon>
        <taxon>Synergistales</taxon>
        <taxon>Aminithiophilaceae</taxon>
        <taxon>Aminithiophilus</taxon>
    </lineage>
</organism>
<dbReference type="InterPro" id="IPR012337">
    <property type="entry name" value="RNaseH-like_sf"/>
</dbReference>
<dbReference type="InterPro" id="IPR005227">
    <property type="entry name" value="YqgF"/>
</dbReference>
<dbReference type="RefSeq" id="WP_274372390.1">
    <property type="nucleotide sequence ID" value="NZ_CP072943.1"/>
</dbReference>
<evidence type="ECO:0000256" key="1">
    <source>
        <dbReference type="ARBA" id="ARBA00022490"/>
    </source>
</evidence>
<evidence type="ECO:0000256" key="4">
    <source>
        <dbReference type="ARBA" id="ARBA00022801"/>
    </source>
</evidence>
<accession>A0A9Q7AAL1</accession>
<dbReference type="GO" id="GO:0005829">
    <property type="term" value="C:cytosol"/>
    <property type="evidence" value="ECO:0007669"/>
    <property type="project" value="TreeGrafter"/>
</dbReference>
<protein>
    <recommendedName>
        <fullName evidence="5">Putative pre-16S rRNA nuclease</fullName>
        <ecNumber evidence="5">3.1.-.-</ecNumber>
    </recommendedName>
</protein>
<dbReference type="Proteomes" id="UP000671879">
    <property type="component" value="Chromosome"/>
</dbReference>
<dbReference type="EC" id="3.1.-.-" evidence="5"/>
<dbReference type="KEGG" id="aram:KAR29_07485"/>
<keyword evidence="2 5" id="KW-0690">Ribosome biogenesis</keyword>
<evidence type="ECO:0000256" key="5">
    <source>
        <dbReference type="HAMAP-Rule" id="MF_00651"/>
    </source>
</evidence>
<sequence length="140" mass="15196">MIRYLGLDIGSVRIGVALSDPLGHFAQGIALLKASGDWVGETAALIDKWGVSVVVVGLPLRTGGEEGPEALRVRRKMEVLAERRPGLEIVFYDERFTTVIAERVLLEADLSRKKRRGKIDQTAAAVLLQGYLDGLRGAGQ</sequence>
<evidence type="ECO:0000313" key="7">
    <source>
        <dbReference type="EMBL" id="QTX31244.1"/>
    </source>
</evidence>
<dbReference type="PANTHER" id="PTHR33317">
    <property type="entry name" value="POLYNUCLEOTIDYL TRANSFERASE, RIBONUCLEASE H-LIKE SUPERFAMILY PROTEIN"/>
    <property type="match status" value="1"/>
</dbReference>
<dbReference type="InterPro" id="IPR037027">
    <property type="entry name" value="YqgF/RNaseH-like_dom_sf"/>
</dbReference>
<comment type="similarity">
    <text evidence="5">Belongs to the YqgF HJR family.</text>
</comment>
<dbReference type="InterPro" id="IPR006641">
    <property type="entry name" value="YqgF/RNaseH-like_dom"/>
</dbReference>
<evidence type="ECO:0000259" key="6">
    <source>
        <dbReference type="SMART" id="SM00732"/>
    </source>
</evidence>
<dbReference type="GO" id="GO:0000967">
    <property type="term" value="P:rRNA 5'-end processing"/>
    <property type="evidence" value="ECO:0007669"/>
    <property type="project" value="UniProtKB-UniRule"/>
</dbReference>
<feature type="domain" description="YqgF/RNase H-like" evidence="6">
    <location>
        <begin position="2"/>
        <end position="101"/>
    </location>
</feature>
<name>A0A9Q7AAL1_9BACT</name>
<dbReference type="PANTHER" id="PTHR33317:SF4">
    <property type="entry name" value="POLYNUCLEOTIDYL TRANSFERASE, RIBONUCLEASE H-LIKE SUPERFAMILY PROTEIN"/>
    <property type="match status" value="1"/>
</dbReference>
<gene>
    <name evidence="7" type="primary">ruvX</name>
    <name evidence="7" type="ORF">KAR29_07485</name>
</gene>
<dbReference type="Pfam" id="PF03652">
    <property type="entry name" value="RuvX"/>
    <property type="match status" value="1"/>
</dbReference>
<dbReference type="HAMAP" id="MF_00651">
    <property type="entry name" value="Nuclease_YqgF"/>
    <property type="match status" value="1"/>
</dbReference>
<keyword evidence="4 5" id="KW-0378">Hydrolase</keyword>
<proteinExistence type="inferred from homology"/>
<keyword evidence="3 5" id="KW-0540">Nuclease</keyword>
<dbReference type="EMBL" id="CP072943">
    <property type="protein sequence ID" value="QTX31244.1"/>
    <property type="molecule type" value="Genomic_DNA"/>
</dbReference>
<dbReference type="GO" id="GO:0016788">
    <property type="term" value="F:hydrolase activity, acting on ester bonds"/>
    <property type="evidence" value="ECO:0007669"/>
    <property type="project" value="UniProtKB-UniRule"/>
</dbReference>
<evidence type="ECO:0000256" key="3">
    <source>
        <dbReference type="ARBA" id="ARBA00022722"/>
    </source>
</evidence>
<dbReference type="GO" id="GO:0004518">
    <property type="term" value="F:nuclease activity"/>
    <property type="evidence" value="ECO:0007669"/>
    <property type="project" value="UniProtKB-KW"/>
</dbReference>
<evidence type="ECO:0000256" key="2">
    <source>
        <dbReference type="ARBA" id="ARBA00022517"/>
    </source>
</evidence>
<keyword evidence="1 5" id="KW-0963">Cytoplasm</keyword>
<dbReference type="SMART" id="SM00732">
    <property type="entry name" value="YqgFc"/>
    <property type="match status" value="1"/>
</dbReference>
<dbReference type="CDD" id="cd16964">
    <property type="entry name" value="YqgF"/>
    <property type="match status" value="1"/>
</dbReference>
<comment type="function">
    <text evidence="5">Could be a nuclease involved in processing of the 5'-end of pre-16S rRNA.</text>
</comment>
<dbReference type="SUPFAM" id="SSF53098">
    <property type="entry name" value="Ribonuclease H-like"/>
    <property type="match status" value="1"/>
</dbReference>
<comment type="subcellular location">
    <subcellularLocation>
        <location evidence="5">Cytoplasm</location>
    </subcellularLocation>
</comment>